<evidence type="ECO:0000313" key="10">
    <source>
        <dbReference type="Proteomes" id="UP000320386"/>
    </source>
</evidence>
<dbReference type="EMBL" id="CP036280">
    <property type="protein sequence ID" value="QDU72644.1"/>
    <property type="molecule type" value="Genomic_DNA"/>
</dbReference>
<accession>A0A518C096</accession>
<dbReference type="Proteomes" id="UP000320386">
    <property type="component" value="Chromosome"/>
</dbReference>
<dbReference type="PANTHER" id="PTHR13572">
    <property type="entry name" value="ENDO-ALPHA-1,2-MANNOSIDASE"/>
    <property type="match status" value="1"/>
</dbReference>
<evidence type="ECO:0000256" key="4">
    <source>
        <dbReference type="ARBA" id="ARBA00022968"/>
    </source>
</evidence>
<keyword evidence="7" id="KW-0472">Membrane</keyword>
<dbReference type="CDD" id="cd14254">
    <property type="entry name" value="Dockerin_II"/>
    <property type="match status" value="1"/>
</dbReference>
<keyword evidence="6" id="KW-0333">Golgi apparatus</keyword>
<name>A0A518C096_9BACT</name>
<feature type="chain" id="PRO_5021754382" description="Dockerin domain-containing protein" evidence="8">
    <location>
        <begin position="21"/>
        <end position="534"/>
    </location>
</feature>
<organism evidence="9 10">
    <name type="scientific">Mucisphaera calidilacus</name>
    <dbReference type="NCBI Taxonomy" id="2527982"/>
    <lineage>
        <taxon>Bacteria</taxon>
        <taxon>Pseudomonadati</taxon>
        <taxon>Planctomycetota</taxon>
        <taxon>Phycisphaerae</taxon>
        <taxon>Phycisphaerales</taxon>
        <taxon>Phycisphaeraceae</taxon>
        <taxon>Mucisphaera</taxon>
    </lineage>
</organism>
<dbReference type="SUPFAM" id="SSF63446">
    <property type="entry name" value="Type I dockerin domain"/>
    <property type="match status" value="1"/>
</dbReference>
<keyword evidence="10" id="KW-1185">Reference proteome</keyword>
<proteinExistence type="predicted"/>
<dbReference type="GO" id="GO:0004559">
    <property type="term" value="F:alpha-mannosidase activity"/>
    <property type="evidence" value="ECO:0007669"/>
    <property type="project" value="TreeGrafter"/>
</dbReference>
<protein>
    <recommendedName>
        <fullName evidence="11">Dockerin domain-containing protein</fullName>
    </recommendedName>
</protein>
<dbReference type="PANTHER" id="PTHR13572:SF4">
    <property type="entry name" value="RE57134P"/>
    <property type="match status" value="1"/>
</dbReference>
<dbReference type="KEGG" id="mcad:Pan265_25160"/>
<feature type="signal peptide" evidence="8">
    <location>
        <begin position="1"/>
        <end position="20"/>
    </location>
</feature>
<dbReference type="RefSeq" id="WP_145446812.1">
    <property type="nucleotide sequence ID" value="NZ_CP036280.1"/>
</dbReference>
<evidence type="ECO:0000313" key="9">
    <source>
        <dbReference type="EMBL" id="QDU72644.1"/>
    </source>
</evidence>
<comment type="subcellular location">
    <subcellularLocation>
        <location evidence="1">Golgi apparatus membrane</location>
        <topology evidence="1">Single-pass type II membrane protein</topology>
    </subcellularLocation>
</comment>
<keyword evidence="4" id="KW-0735">Signal-anchor</keyword>
<evidence type="ECO:0000256" key="7">
    <source>
        <dbReference type="ARBA" id="ARBA00023136"/>
    </source>
</evidence>
<keyword evidence="5" id="KW-1133">Transmembrane helix</keyword>
<evidence type="ECO:0000256" key="8">
    <source>
        <dbReference type="SAM" id="SignalP"/>
    </source>
</evidence>
<evidence type="ECO:0000256" key="2">
    <source>
        <dbReference type="ARBA" id="ARBA00022692"/>
    </source>
</evidence>
<evidence type="ECO:0008006" key="11">
    <source>
        <dbReference type="Google" id="ProtNLM"/>
    </source>
</evidence>
<dbReference type="InterPro" id="IPR036439">
    <property type="entry name" value="Dockerin_dom_sf"/>
</dbReference>
<evidence type="ECO:0000256" key="6">
    <source>
        <dbReference type="ARBA" id="ARBA00023034"/>
    </source>
</evidence>
<gene>
    <name evidence="9" type="ORF">Pan265_25160</name>
</gene>
<dbReference type="InterPro" id="IPR026071">
    <property type="entry name" value="Glyco_Hydrolase_99"/>
</dbReference>
<keyword evidence="2" id="KW-0812">Transmembrane</keyword>
<dbReference type="AlphaFoldDB" id="A0A518C096"/>
<evidence type="ECO:0000256" key="1">
    <source>
        <dbReference type="ARBA" id="ARBA00004323"/>
    </source>
</evidence>
<evidence type="ECO:0000256" key="3">
    <source>
        <dbReference type="ARBA" id="ARBA00022801"/>
    </source>
</evidence>
<dbReference type="GO" id="GO:0000272">
    <property type="term" value="P:polysaccharide catabolic process"/>
    <property type="evidence" value="ECO:0007669"/>
    <property type="project" value="InterPro"/>
</dbReference>
<sequence precursor="true">MRKALQIAISLAFCASTTQADVSFSGAPVYQATVGAWWTPFYDLNSSEPAKNWADTRYDAYHSNPSGQTALGTYSSGWVQTIDSQIAQMKAAGIDFVLSDLTNGVGNGMSETEILIQRNTIPVAAAIGGPLWFGGPTPADVQAQMQLEVDAVWNKLANQPNYVQYEGQPLLVAYASYDQGTQNMLLPFWGDSRFNVQRATGRLDAANANLDLDQLPWDSWWGWLNEDQFASPTAMVVSPGYDTVHLRGSAGFKKDRFDGEVYIQQWLGAIANDPDFVIIASWNDYNEENHIEPSEPRVTGAPQWKDINGFQTSDLYVQLTQGYTALRANVLIEGFYYSEESSSDIYRLEQGSLIYIGAVSQIEPNSAVVRLPGSLLTDIRNHRTLSTYPPPTLPSGDLDSNGIISAADFDILLDAIHLGSIDPAYDYDFSGTIDALDARVWLVQIFNTRSGDINLDHLIDLNDLSLLATYFGQSGSYKQGDANFNGVIDLLDLSIMATNFGYNSVPEPAFAWLTATLVGHVYRRTRSTPLKSRK</sequence>
<dbReference type="OrthoDB" id="246944at2"/>
<reference evidence="9 10" key="1">
    <citation type="submission" date="2019-02" db="EMBL/GenBank/DDBJ databases">
        <title>Deep-cultivation of Planctomycetes and their phenomic and genomic characterization uncovers novel biology.</title>
        <authorList>
            <person name="Wiegand S."/>
            <person name="Jogler M."/>
            <person name="Boedeker C."/>
            <person name="Pinto D."/>
            <person name="Vollmers J."/>
            <person name="Rivas-Marin E."/>
            <person name="Kohn T."/>
            <person name="Peeters S.H."/>
            <person name="Heuer A."/>
            <person name="Rast P."/>
            <person name="Oberbeckmann S."/>
            <person name="Bunk B."/>
            <person name="Jeske O."/>
            <person name="Meyerdierks A."/>
            <person name="Storesund J.E."/>
            <person name="Kallscheuer N."/>
            <person name="Luecker S."/>
            <person name="Lage O.M."/>
            <person name="Pohl T."/>
            <person name="Merkel B.J."/>
            <person name="Hornburger P."/>
            <person name="Mueller R.-W."/>
            <person name="Bruemmer F."/>
            <person name="Labrenz M."/>
            <person name="Spormann A.M."/>
            <person name="Op den Camp H."/>
            <person name="Overmann J."/>
            <person name="Amann R."/>
            <person name="Jetten M.S.M."/>
            <person name="Mascher T."/>
            <person name="Medema M.H."/>
            <person name="Devos D.P."/>
            <person name="Kaster A.-K."/>
            <person name="Ovreas L."/>
            <person name="Rohde M."/>
            <person name="Galperin M.Y."/>
            <person name="Jogler C."/>
        </authorList>
    </citation>
    <scope>NUCLEOTIDE SEQUENCE [LARGE SCALE GENOMIC DNA]</scope>
    <source>
        <strain evidence="9 10">Pan265</strain>
    </source>
</reference>
<keyword evidence="3" id="KW-0378">Hydrolase</keyword>
<keyword evidence="8" id="KW-0732">Signal</keyword>
<dbReference type="InterPro" id="IPR018247">
    <property type="entry name" value="EF_Hand_1_Ca_BS"/>
</dbReference>
<dbReference type="Gene3D" id="1.10.1330.10">
    <property type="entry name" value="Dockerin domain"/>
    <property type="match status" value="1"/>
</dbReference>
<dbReference type="Gene3D" id="3.20.20.80">
    <property type="entry name" value="Glycosidases"/>
    <property type="match status" value="1"/>
</dbReference>
<dbReference type="PROSITE" id="PS00018">
    <property type="entry name" value="EF_HAND_1"/>
    <property type="match status" value="1"/>
</dbReference>
<evidence type="ECO:0000256" key="5">
    <source>
        <dbReference type="ARBA" id="ARBA00022989"/>
    </source>
</evidence>